<dbReference type="PANTHER" id="PTHR24058:SF124">
    <property type="entry name" value="PROTEIN KINASE SUPERFAMILY PROTEIN"/>
    <property type="match status" value="1"/>
</dbReference>
<feature type="compositionally biased region" description="Polar residues" evidence="7">
    <location>
        <begin position="297"/>
        <end position="310"/>
    </location>
</feature>
<feature type="region of interest" description="Disordered" evidence="7">
    <location>
        <begin position="398"/>
        <end position="481"/>
    </location>
</feature>
<gene>
    <name evidence="9" type="ORF">GPECTOR_4g860</name>
</gene>
<dbReference type="PANTHER" id="PTHR24058">
    <property type="entry name" value="DUAL SPECIFICITY PROTEIN KINASE"/>
    <property type="match status" value="1"/>
</dbReference>
<feature type="compositionally biased region" description="Gly residues" evidence="7">
    <location>
        <begin position="247"/>
        <end position="267"/>
    </location>
</feature>
<feature type="compositionally biased region" description="Low complexity" evidence="7">
    <location>
        <begin position="268"/>
        <end position="283"/>
    </location>
</feature>
<feature type="compositionally biased region" description="Basic and acidic residues" evidence="7">
    <location>
        <begin position="1"/>
        <end position="11"/>
    </location>
</feature>
<feature type="region of interest" description="Disordered" evidence="7">
    <location>
        <begin position="1"/>
        <end position="30"/>
    </location>
</feature>
<dbReference type="PROSITE" id="PS50011">
    <property type="entry name" value="PROTEIN_KINASE_DOM"/>
    <property type="match status" value="1"/>
</dbReference>
<evidence type="ECO:0000313" key="10">
    <source>
        <dbReference type="Proteomes" id="UP000075714"/>
    </source>
</evidence>
<feature type="region of interest" description="Disordered" evidence="7">
    <location>
        <begin position="173"/>
        <end position="321"/>
    </location>
</feature>
<evidence type="ECO:0000256" key="5">
    <source>
        <dbReference type="ARBA" id="ARBA00022777"/>
    </source>
</evidence>
<feature type="region of interest" description="Disordered" evidence="7">
    <location>
        <begin position="666"/>
        <end position="688"/>
    </location>
</feature>
<protein>
    <recommendedName>
        <fullName evidence="8">Protein kinase domain-containing protein</fullName>
    </recommendedName>
</protein>
<evidence type="ECO:0000313" key="9">
    <source>
        <dbReference type="EMBL" id="KXZ54789.1"/>
    </source>
</evidence>
<evidence type="ECO:0000256" key="1">
    <source>
        <dbReference type="ARBA" id="ARBA00022527"/>
    </source>
</evidence>
<evidence type="ECO:0000256" key="3">
    <source>
        <dbReference type="ARBA" id="ARBA00022679"/>
    </source>
</evidence>
<feature type="compositionally biased region" description="Low complexity" evidence="7">
    <location>
        <begin position="428"/>
        <end position="437"/>
    </location>
</feature>
<reference evidence="10" key="1">
    <citation type="journal article" date="2016" name="Nat. Commun.">
        <title>The Gonium pectorale genome demonstrates co-option of cell cycle regulation during the evolution of multicellularity.</title>
        <authorList>
            <person name="Hanschen E.R."/>
            <person name="Marriage T.N."/>
            <person name="Ferris P.J."/>
            <person name="Hamaji T."/>
            <person name="Toyoda A."/>
            <person name="Fujiyama A."/>
            <person name="Neme R."/>
            <person name="Noguchi H."/>
            <person name="Minakuchi Y."/>
            <person name="Suzuki M."/>
            <person name="Kawai-Toyooka H."/>
            <person name="Smith D.R."/>
            <person name="Sparks H."/>
            <person name="Anderson J."/>
            <person name="Bakaric R."/>
            <person name="Luria V."/>
            <person name="Karger A."/>
            <person name="Kirschner M.W."/>
            <person name="Durand P.M."/>
            <person name="Michod R.E."/>
            <person name="Nozaki H."/>
            <person name="Olson B.J."/>
        </authorList>
    </citation>
    <scope>NUCLEOTIDE SEQUENCE [LARGE SCALE GENOMIC DNA]</scope>
    <source>
        <strain evidence="10">NIES-2863</strain>
    </source>
</reference>
<dbReference type="OrthoDB" id="9332038at2759"/>
<feature type="domain" description="Protein kinase" evidence="8">
    <location>
        <begin position="768"/>
        <end position="1060"/>
    </location>
</feature>
<dbReference type="PROSITE" id="PS00108">
    <property type="entry name" value="PROTEIN_KINASE_ST"/>
    <property type="match status" value="1"/>
</dbReference>
<dbReference type="EMBL" id="LSYV01000005">
    <property type="protein sequence ID" value="KXZ54789.1"/>
    <property type="molecule type" value="Genomic_DNA"/>
</dbReference>
<dbReference type="SUPFAM" id="SSF56112">
    <property type="entry name" value="Protein kinase-like (PK-like)"/>
    <property type="match status" value="1"/>
</dbReference>
<keyword evidence="2" id="KW-0597">Phosphoprotein</keyword>
<dbReference type="GO" id="GO:0004674">
    <property type="term" value="F:protein serine/threonine kinase activity"/>
    <property type="evidence" value="ECO:0007669"/>
    <property type="project" value="UniProtKB-KW"/>
</dbReference>
<keyword evidence="6" id="KW-0067">ATP-binding</keyword>
<keyword evidence="3" id="KW-0808">Transferase</keyword>
<evidence type="ECO:0000256" key="4">
    <source>
        <dbReference type="ARBA" id="ARBA00022741"/>
    </source>
</evidence>
<dbReference type="STRING" id="33097.A0A150GY77"/>
<keyword evidence="4" id="KW-0547">Nucleotide-binding</keyword>
<evidence type="ECO:0000256" key="7">
    <source>
        <dbReference type="SAM" id="MobiDB-lite"/>
    </source>
</evidence>
<dbReference type="Proteomes" id="UP000075714">
    <property type="component" value="Unassembled WGS sequence"/>
</dbReference>
<dbReference type="CDD" id="cd14133">
    <property type="entry name" value="PKc_DYRK_like"/>
    <property type="match status" value="1"/>
</dbReference>
<keyword evidence="1" id="KW-0723">Serine/threonine-protein kinase</keyword>
<feature type="compositionally biased region" description="Basic and acidic residues" evidence="7">
    <location>
        <begin position="567"/>
        <end position="577"/>
    </location>
</feature>
<feature type="region of interest" description="Disordered" evidence="7">
    <location>
        <begin position="501"/>
        <end position="646"/>
    </location>
</feature>
<dbReference type="InterPro" id="IPR050494">
    <property type="entry name" value="Ser_Thr_dual-spec_kinase"/>
</dbReference>
<comment type="caution">
    <text evidence="9">The sequence shown here is derived from an EMBL/GenBank/DDBJ whole genome shotgun (WGS) entry which is preliminary data.</text>
</comment>
<feature type="compositionally biased region" description="Basic and acidic residues" evidence="7">
    <location>
        <begin position="100"/>
        <end position="111"/>
    </location>
</feature>
<feature type="region of interest" description="Disordered" evidence="7">
    <location>
        <begin position="333"/>
        <end position="378"/>
    </location>
</feature>
<sequence>MDDPGYSRREVPSQARFAETELDAASEDGSERAYFMHQPGDLNYDDIESEVSASDLEGITAASSVQSGQYGAFGDAHDESWDLGPTDIKFAEPVSTPSRSPEKQEPEERRPVLSRVESLSSSFKDFEMERGFNADGEVDGQMSSKVSESEYVADPEVIDFPVTVVDHEDVELFRQRRPSPTSSMDVAGGSLAPSVVLSEQQGPDGQGSTGRGRRKGANKPPNMLKSLATGRGPELRPNGTDASAASGSGGGANTSSGGGGASSGGGAAPSSGAVSGAAAGGFSFPVTPPSDEPEQRLFTSWPSVRSSCTSEPVAMLDDDSALPAEYADDEYSKYRLSSRSASMAHEFPTERKTTEGDASGAPPSPDGASTGELLSAGAPSVDASDVALEWEFKLPVNDLISGPREPSLEFTAPGVHSADVLEDGEGAGTPTAASAGPMGQSPSSTPTAAIPATELAGEPAADAPAATEADADAAAKEVEPSVAAEDILESQHDTVTLAGELDEEAATVTLQAPLRHEAAAAGQPPSGEKQPEAVPAQPEVSPEPTERKAEVPPLMAHRIVFETEDLGTEHSHADTDRSLSYGGEGAGGMAAASSRLGAPDQRHQRRARMPPAPGFEERPEFDGNGDDATFSEPASYDGNEADVDEPLDEQGSMLDEQLSGLLDEQEADEELGGGRRGGDGESAAAWGEEERLQARDPKDVTLTRPDSALMPRYHMDEHGNVMYEYEADYIDKKYEVFELRIIHRRHRTGFEETKDFPIRLNDLIAGRYQVMDFLGSAAFSRAVQALDVKTGQLVCLKIIKNNKDYFDQSLDEIKLLKYVNTMDPNDEFAIEHLFLVCELLRANLYEFQKYNKESGDELYFTNARIQRIARQALRSLAFLHSLGLIHSDLKPENILIKSYSRCEVKVIDLGSSCFITDQLSSYVQSRSYRAPEVILGLPYDYKVDVWSLGCILAELSSGYVLFQNDSLSTLLARLEGILGPIPEWMLHKGRYAHRFYTRSGMLYERSSTTQRYELLMPKRTSLRHRMPDADEGLLEFVAHLLTVDPRKRPTAAEALKHPWLQQEYPSLEA</sequence>
<dbReference type="FunFam" id="1.10.510.10:FF:000380">
    <property type="entry name" value="Serine/threonine-protein kinase ppk15"/>
    <property type="match status" value="1"/>
</dbReference>
<dbReference type="Gene3D" id="3.30.200.20">
    <property type="entry name" value="Phosphorylase Kinase, domain 1"/>
    <property type="match status" value="1"/>
</dbReference>
<keyword evidence="5" id="KW-0418">Kinase</keyword>
<evidence type="ECO:0000256" key="2">
    <source>
        <dbReference type="ARBA" id="ARBA00022553"/>
    </source>
</evidence>
<name>A0A150GY77_GONPE</name>
<dbReference type="InterPro" id="IPR011009">
    <property type="entry name" value="Kinase-like_dom_sf"/>
</dbReference>
<evidence type="ECO:0000259" key="8">
    <source>
        <dbReference type="PROSITE" id="PS50011"/>
    </source>
</evidence>
<dbReference type="AlphaFoldDB" id="A0A150GY77"/>
<proteinExistence type="predicted"/>
<dbReference type="GO" id="GO:0005524">
    <property type="term" value="F:ATP binding"/>
    <property type="evidence" value="ECO:0007669"/>
    <property type="project" value="UniProtKB-KW"/>
</dbReference>
<feature type="compositionally biased region" description="Low complexity" evidence="7">
    <location>
        <begin position="589"/>
        <end position="598"/>
    </location>
</feature>
<feature type="region of interest" description="Disordered" evidence="7">
    <location>
        <begin position="70"/>
        <end position="150"/>
    </location>
</feature>
<evidence type="ECO:0000256" key="6">
    <source>
        <dbReference type="ARBA" id="ARBA00022840"/>
    </source>
</evidence>
<dbReference type="Gene3D" id="1.10.510.10">
    <property type="entry name" value="Transferase(Phosphotransferase) domain 1"/>
    <property type="match status" value="1"/>
</dbReference>
<dbReference type="Pfam" id="PF00069">
    <property type="entry name" value="Pkinase"/>
    <property type="match status" value="1"/>
</dbReference>
<dbReference type="InterPro" id="IPR008271">
    <property type="entry name" value="Ser/Thr_kinase_AS"/>
</dbReference>
<keyword evidence="10" id="KW-1185">Reference proteome</keyword>
<dbReference type="InterPro" id="IPR000719">
    <property type="entry name" value="Prot_kinase_dom"/>
</dbReference>
<feature type="compositionally biased region" description="Low complexity" evidence="7">
    <location>
        <begin position="454"/>
        <end position="468"/>
    </location>
</feature>
<dbReference type="SMART" id="SM00220">
    <property type="entry name" value="S_TKc"/>
    <property type="match status" value="1"/>
</dbReference>
<organism evidence="9 10">
    <name type="scientific">Gonium pectorale</name>
    <name type="common">Green alga</name>
    <dbReference type="NCBI Taxonomy" id="33097"/>
    <lineage>
        <taxon>Eukaryota</taxon>
        <taxon>Viridiplantae</taxon>
        <taxon>Chlorophyta</taxon>
        <taxon>core chlorophytes</taxon>
        <taxon>Chlorophyceae</taxon>
        <taxon>CS clade</taxon>
        <taxon>Chlamydomonadales</taxon>
        <taxon>Volvocaceae</taxon>
        <taxon>Gonium</taxon>
    </lineage>
</organism>
<accession>A0A150GY77</accession>